<accession>A0ABV9PL51</accession>
<dbReference type="EMBL" id="JBHSHP010000001">
    <property type="protein sequence ID" value="MFC4753189.1"/>
    <property type="molecule type" value="Genomic_DNA"/>
</dbReference>
<dbReference type="Proteomes" id="UP001595836">
    <property type="component" value="Unassembled WGS sequence"/>
</dbReference>
<name>A0ABV9PL51_9ACTN</name>
<feature type="region of interest" description="Disordered" evidence="1">
    <location>
        <begin position="1"/>
        <end position="28"/>
    </location>
</feature>
<gene>
    <name evidence="3" type="ORF">ACFO7U_00140</name>
</gene>
<keyword evidence="2" id="KW-0472">Membrane</keyword>
<sequence>MTVPEYDDDNVHPDSAHPGAGRGPDHTPRPTAMVLAGLSAGFGIIGVSIGFATVLGVTATASGGFDTSGFGPMIISAVSSLVLGLLLIVGAVLLWRAHRASLVVISSAVTLLALSSAARMVLDSLTFVSVVGTVFSLLALVAMGYLITSDDVREHIREGVPLRLR</sequence>
<protein>
    <submittedName>
        <fullName evidence="3">Uncharacterized protein</fullName>
    </submittedName>
</protein>
<dbReference type="RefSeq" id="WP_344987861.1">
    <property type="nucleotide sequence ID" value="NZ_BAABCD010000001.1"/>
</dbReference>
<feature type="transmembrane region" description="Helical" evidence="2">
    <location>
        <begin position="102"/>
        <end position="121"/>
    </location>
</feature>
<feature type="transmembrane region" description="Helical" evidence="2">
    <location>
        <begin position="74"/>
        <end position="95"/>
    </location>
</feature>
<keyword evidence="2" id="KW-1133">Transmembrane helix</keyword>
<keyword evidence="2" id="KW-0812">Transmembrane</keyword>
<evidence type="ECO:0000313" key="4">
    <source>
        <dbReference type="Proteomes" id="UP001595836"/>
    </source>
</evidence>
<organism evidence="3 4">
    <name type="scientific">Dietzia aurantiaca</name>
    <dbReference type="NCBI Taxonomy" id="983873"/>
    <lineage>
        <taxon>Bacteria</taxon>
        <taxon>Bacillati</taxon>
        <taxon>Actinomycetota</taxon>
        <taxon>Actinomycetes</taxon>
        <taxon>Mycobacteriales</taxon>
        <taxon>Dietziaceae</taxon>
        <taxon>Dietzia</taxon>
    </lineage>
</organism>
<evidence type="ECO:0000313" key="3">
    <source>
        <dbReference type="EMBL" id="MFC4753189.1"/>
    </source>
</evidence>
<feature type="transmembrane region" description="Helical" evidence="2">
    <location>
        <begin position="127"/>
        <end position="147"/>
    </location>
</feature>
<reference evidence="4" key="1">
    <citation type="journal article" date="2019" name="Int. J. Syst. Evol. Microbiol.">
        <title>The Global Catalogue of Microorganisms (GCM) 10K type strain sequencing project: providing services to taxonomists for standard genome sequencing and annotation.</title>
        <authorList>
            <consortium name="The Broad Institute Genomics Platform"/>
            <consortium name="The Broad Institute Genome Sequencing Center for Infectious Disease"/>
            <person name="Wu L."/>
            <person name="Ma J."/>
        </authorList>
    </citation>
    <scope>NUCLEOTIDE SEQUENCE [LARGE SCALE GENOMIC DNA]</scope>
    <source>
        <strain evidence="4">JCM 11882</strain>
    </source>
</reference>
<comment type="caution">
    <text evidence="3">The sequence shown here is derived from an EMBL/GenBank/DDBJ whole genome shotgun (WGS) entry which is preliminary data.</text>
</comment>
<evidence type="ECO:0000256" key="2">
    <source>
        <dbReference type="SAM" id="Phobius"/>
    </source>
</evidence>
<proteinExistence type="predicted"/>
<keyword evidence="4" id="KW-1185">Reference proteome</keyword>
<evidence type="ECO:0000256" key="1">
    <source>
        <dbReference type="SAM" id="MobiDB-lite"/>
    </source>
</evidence>
<feature type="transmembrane region" description="Helical" evidence="2">
    <location>
        <begin position="32"/>
        <end position="54"/>
    </location>
</feature>